<evidence type="ECO:0000256" key="1">
    <source>
        <dbReference type="PIRSR" id="PIRSR601310-1"/>
    </source>
</evidence>
<proteinExistence type="predicted"/>
<evidence type="ECO:0000259" key="4">
    <source>
        <dbReference type="PROSITE" id="PS51084"/>
    </source>
</evidence>
<dbReference type="STRING" id="1563681.BFP71_13580"/>
<feature type="short sequence motif" description="Histidine triad motif" evidence="2 3">
    <location>
        <begin position="90"/>
        <end position="94"/>
    </location>
</feature>
<dbReference type="InterPro" id="IPR011146">
    <property type="entry name" value="HIT-like"/>
</dbReference>
<dbReference type="InterPro" id="IPR001310">
    <property type="entry name" value="Histidine_triad_HIT"/>
</dbReference>
<dbReference type="Pfam" id="PF01230">
    <property type="entry name" value="HIT"/>
    <property type="match status" value="1"/>
</dbReference>
<dbReference type="Gene3D" id="3.30.428.10">
    <property type="entry name" value="HIT-like"/>
    <property type="match status" value="1"/>
</dbReference>
<reference evidence="5 6" key="1">
    <citation type="submission" date="2016-08" db="EMBL/GenBank/DDBJ databases">
        <title>Draft genome of Fabibacter sp. strain SK-8.</title>
        <authorList>
            <person name="Wong S.-K."/>
            <person name="Hamasaki K."/>
            <person name="Yoshizawa S."/>
        </authorList>
    </citation>
    <scope>NUCLEOTIDE SEQUENCE [LARGE SCALE GENOMIC DNA]</scope>
    <source>
        <strain evidence="5 6">SK-8</strain>
    </source>
</reference>
<organism evidence="5 6">
    <name type="scientific">Roseivirga misakiensis</name>
    <dbReference type="NCBI Taxonomy" id="1563681"/>
    <lineage>
        <taxon>Bacteria</taxon>
        <taxon>Pseudomonadati</taxon>
        <taxon>Bacteroidota</taxon>
        <taxon>Cytophagia</taxon>
        <taxon>Cytophagales</taxon>
        <taxon>Roseivirgaceae</taxon>
        <taxon>Roseivirga</taxon>
    </lineage>
</organism>
<name>A0A1E5T2S4_9BACT</name>
<dbReference type="InterPro" id="IPR019808">
    <property type="entry name" value="Histidine_triad_CS"/>
</dbReference>
<dbReference type="PRINTS" id="PR00332">
    <property type="entry name" value="HISTRIAD"/>
</dbReference>
<dbReference type="AlphaFoldDB" id="A0A1E5T2S4"/>
<dbReference type="PROSITE" id="PS00892">
    <property type="entry name" value="HIT_1"/>
    <property type="match status" value="1"/>
</dbReference>
<evidence type="ECO:0000313" key="6">
    <source>
        <dbReference type="Proteomes" id="UP000095552"/>
    </source>
</evidence>
<dbReference type="SUPFAM" id="SSF54197">
    <property type="entry name" value="HIT-like"/>
    <property type="match status" value="1"/>
</dbReference>
<dbReference type="PROSITE" id="PS51084">
    <property type="entry name" value="HIT_2"/>
    <property type="match status" value="1"/>
</dbReference>
<protein>
    <recommendedName>
        <fullName evidence="4">HIT domain-containing protein</fullName>
    </recommendedName>
</protein>
<comment type="caution">
    <text evidence="5">The sequence shown here is derived from an EMBL/GenBank/DDBJ whole genome shotgun (WGS) entry which is preliminary data.</text>
</comment>
<dbReference type="GO" id="GO:0003824">
    <property type="term" value="F:catalytic activity"/>
    <property type="evidence" value="ECO:0007669"/>
    <property type="project" value="InterPro"/>
</dbReference>
<feature type="active site" description="Tele-AMP-histidine intermediate" evidence="1">
    <location>
        <position position="92"/>
    </location>
</feature>
<dbReference type="Proteomes" id="UP000095552">
    <property type="component" value="Unassembled WGS sequence"/>
</dbReference>
<dbReference type="EMBL" id="MDGQ01000005">
    <property type="protein sequence ID" value="OEK05577.1"/>
    <property type="molecule type" value="Genomic_DNA"/>
</dbReference>
<keyword evidence="6" id="KW-1185">Reference proteome</keyword>
<dbReference type="InterPro" id="IPR036265">
    <property type="entry name" value="HIT-like_sf"/>
</dbReference>
<sequence length="119" mass="13674">MWDGELPAEVVYKDSEIIAFVPLRRQTPVHFLIVPKKRIPTIADLKDEDLHLIGKMYKVARDLAKEYKISETGYRLSINTNEDSGQSVFHIHLHLLGGMKVGPMVTQSYVDPRQKKEDK</sequence>
<dbReference type="PANTHER" id="PTHR23089">
    <property type="entry name" value="HISTIDINE TRIAD HIT PROTEIN"/>
    <property type="match status" value="1"/>
</dbReference>
<accession>A0A1E5T2S4</accession>
<evidence type="ECO:0000256" key="2">
    <source>
        <dbReference type="PIRSR" id="PIRSR601310-3"/>
    </source>
</evidence>
<evidence type="ECO:0000256" key="3">
    <source>
        <dbReference type="PROSITE-ProRule" id="PRU00464"/>
    </source>
</evidence>
<feature type="domain" description="HIT" evidence="4">
    <location>
        <begin position="1"/>
        <end position="106"/>
    </location>
</feature>
<evidence type="ECO:0000313" key="5">
    <source>
        <dbReference type="EMBL" id="OEK05577.1"/>
    </source>
</evidence>
<gene>
    <name evidence="5" type="ORF">BFP71_13580</name>
</gene>